<dbReference type="EMBL" id="JAKKPZ010000050">
    <property type="protein sequence ID" value="KAI1706164.1"/>
    <property type="molecule type" value="Genomic_DNA"/>
</dbReference>
<keyword evidence="3" id="KW-1185">Reference proteome</keyword>
<feature type="transmembrane region" description="Helical" evidence="1">
    <location>
        <begin position="277"/>
        <end position="299"/>
    </location>
</feature>
<reference evidence="2" key="1">
    <citation type="submission" date="2022-01" db="EMBL/GenBank/DDBJ databases">
        <title>Genome Sequence Resource for Two Populations of Ditylenchus destructor, the Migratory Endoparasitic Phytonematode.</title>
        <authorList>
            <person name="Zhang H."/>
            <person name="Lin R."/>
            <person name="Xie B."/>
        </authorList>
    </citation>
    <scope>NUCLEOTIDE SEQUENCE</scope>
    <source>
        <strain evidence="2">BazhouSP</strain>
    </source>
</reference>
<keyword evidence="1" id="KW-0472">Membrane</keyword>
<feature type="transmembrane region" description="Helical" evidence="1">
    <location>
        <begin position="406"/>
        <end position="426"/>
    </location>
</feature>
<proteinExistence type="predicted"/>
<keyword evidence="1" id="KW-0812">Transmembrane</keyword>
<dbReference type="Proteomes" id="UP001201812">
    <property type="component" value="Unassembled WGS sequence"/>
</dbReference>
<evidence type="ECO:0000256" key="1">
    <source>
        <dbReference type="SAM" id="Phobius"/>
    </source>
</evidence>
<sequence>MDTYSHQNGHLQPLCKEGADENATFVFNKLEQNHYSLTNSTCQKKRFILVYGINPDGNDEIGFIVGADSPTSDYKMVNFVDKIKNSEAYQLISSLISNIRIKAVGNIHVGLSGAIDQHCQVQINMSHVIDKYGLINDCVKILIEYQLEQLQLQTQINQSVDACEQRGMFGIVMVFKNVSAPDELSDILYQYALPKNASCQNMFVLVYSVATEKFGWTFGRDLRIRADELHNIVDKQINGSKIPLSISGVISIIQAGALENINKMLTSAEKWMGSFNIIVQIAVAIGLFGNIICILTILLTKLIQSSINKYLVVLLISDTIQYFDSSRSSTSRVAEFDCLRWILFTIGFSTRWQDKTNIKSTKLPESNSETLWILPTIYATLSTPNFIMFLVREFIFAGSLTYTMSVVQWLLTQLFTLDFVYNWFFYAMARLERDITTIDRTTQFLWNQRIQSDLCLFKYALY</sequence>
<name>A0AAD4R330_9BILA</name>
<feature type="transmembrane region" description="Helical" evidence="1">
    <location>
        <begin position="371"/>
        <end position="391"/>
    </location>
</feature>
<accession>A0AAD4R330</accession>
<comment type="caution">
    <text evidence="2">The sequence shown here is derived from an EMBL/GenBank/DDBJ whole genome shotgun (WGS) entry which is preliminary data.</text>
</comment>
<dbReference type="AlphaFoldDB" id="A0AAD4R330"/>
<evidence type="ECO:0000313" key="3">
    <source>
        <dbReference type="Proteomes" id="UP001201812"/>
    </source>
</evidence>
<keyword evidence="1" id="KW-1133">Transmembrane helix</keyword>
<gene>
    <name evidence="2" type="ORF">DdX_13206</name>
</gene>
<protein>
    <submittedName>
        <fullName evidence="2">Uncharacterized protein</fullName>
    </submittedName>
</protein>
<evidence type="ECO:0000313" key="2">
    <source>
        <dbReference type="EMBL" id="KAI1706164.1"/>
    </source>
</evidence>
<organism evidence="2 3">
    <name type="scientific">Ditylenchus destructor</name>
    <dbReference type="NCBI Taxonomy" id="166010"/>
    <lineage>
        <taxon>Eukaryota</taxon>
        <taxon>Metazoa</taxon>
        <taxon>Ecdysozoa</taxon>
        <taxon>Nematoda</taxon>
        <taxon>Chromadorea</taxon>
        <taxon>Rhabditida</taxon>
        <taxon>Tylenchina</taxon>
        <taxon>Tylenchomorpha</taxon>
        <taxon>Sphaerularioidea</taxon>
        <taxon>Anguinidae</taxon>
        <taxon>Anguininae</taxon>
        <taxon>Ditylenchus</taxon>
    </lineage>
</organism>